<feature type="transmembrane region" description="Helical" evidence="7">
    <location>
        <begin position="127"/>
        <end position="151"/>
    </location>
</feature>
<keyword evidence="5 7" id="KW-1133">Transmembrane helix</keyword>
<feature type="domain" description="ABC transporter" evidence="8">
    <location>
        <begin position="332"/>
        <end position="560"/>
    </location>
</feature>
<keyword evidence="10" id="KW-0378">Hydrolase</keyword>
<dbReference type="Proteomes" id="UP000005439">
    <property type="component" value="Chromosome"/>
</dbReference>
<dbReference type="InterPro" id="IPR003439">
    <property type="entry name" value="ABC_transporter-like_ATP-bd"/>
</dbReference>
<dbReference type="KEGG" id="sap:Sulac_2046"/>
<name>G8TSC4_SULAD</name>
<dbReference type="SMART" id="SM00382">
    <property type="entry name" value="AAA"/>
    <property type="match status" value="1"/>
</dbReference>
<dbReference type="InterPro" id="IPR014223">
    <property type="entry name" value="ABC_CydC/D"/>
</dbReference>
<evidence type="ECO:0000256" key="3">
    <source>
        <dbReference type="ARBA" id="ARBA00022741"/>
    </source>
</evidence>
<reference evidence="10 11" key="2">
    <citation type="journal article" date="2012" name="Stand. Genomic Sci.">
        <title>Complete genome sequence of the moderately thermophilic mineral-sulfide-oxidizing firmicute Sulfobacillus acidophilus type strain (NAL(T)).</title>
        <authorList>
            <person name="Anderson I."/>
            <person name="Chertkov O."/>
            <person name="Chen A."/>
            <person name="Saunders E."/>
            <person name="Lapidus A."/>
            <person name="Nolan M."/>
            <person name="Lucas S."/>
            <person name="Hammon N."/>
            <person name="Deshpande S."/>
            <person name="Cheng J.F."/>
            <person name="Han C."/>
            <person name="Tapia R."/>
            <person name="Goodwin L.A."/>
            <person name="Pitluck S."/>
            <person name="Liolios K."/>
            <person name="Pagani I."/>
            <person name="Ivanova N."/>
            <person name="Mikhailova N."/>
            <person name="Pati A."/>
            <person name="Palaniappan K."/>
            <person name="Land M."/>
            <person name="Pan C."/>
            <person name="Rohde M."/>
            <person name="Pukall R."/>
            <person name="Goker M."/>
            <person name="Detter J.C."/>
            <person name="Woyke T."/>
            <person name="Bristow J."/>
            <person name="Eisen J.A."/>
            <person name="Markowitz V."/>
            <person name="Hugenholtz P."/>
            <person name="Kyrpides N.C."/>
            <person name="Klenk H.P."/>
            <person name="Mavromatis K."/>
        </authorList>
    </citation>
    <scope>NUCLEOTIDE SEQUENCE [LARGE SCALE GENOMIC DNA]</scope>
    <source>
        <strain evidence="11">ATCC 700253 / DSM 10332 / NAL</strain>
    </source>
</reference>
<dbReference type="STRING" id="679936.Sulac_2046"/>
<dbReference type="PROSITE" id="PS00211">
    <property type="entry name" value="ABC_TRANSPORTER_1"/>
    <property type="match status" value="1"/>
</dbReference>
<dbReference type="GO" id="GO:0016887">
    <property type="term" value="F:ATP hydrolysis activity"/>
    <property type="evidence" value="ECO:0007669"/>
    <property type="project" value="InterPro"/>
</dbReference>
<feature type="domain" description="ABC transmembrane type-1" evidence="9">
    <location>
        <begin position="16"/>
        <end position="300"/>
    </location>
</feature>
<evidence type="ECO:0000256" key="5">
    <source>
        <dbReference type="ARBA" id="ARBA00022989"/>
    </source>
</evidence>
<evidence type="ECO:0000259" key="8">
    <source>
        <dbReference type="PROSITE" id="PS50893"/>
    </source>
</evidence>
<gene>
    <name evidence="10" type="ordered locus">Sulac_2046</name>
</gene>
<dbReference type="PANTHER" id="PTHR43394:SF1">
    <property type="entry name" value="ATP-BINDING CASSETTE SUB-FAMILY B MEMBER 10, MITOCHONDRIAL"/>
    <property type="match status" value="1"/>
</dbReference>
<dbReference type="Pfam" id="PF00005">
    <property type="entry name" value="ABC_tran"/>
    <property type="match status" value="1"/>
</dbReference>
<dbReference type="InterPro" id="IPR003593">
    <property type="entry name" value="AAA+_ATPase"/>
</dbReference>
<evidence type="ECO:0000256" key="2">
    <source>
        <dbReference type="ARBA" id="ARBA00022692"/>
    </source>
</evidence>
<dbReference type="GO" id="GO:0034775">
    <property type="term" value="P:glutathione transmembrane transport"/>
    <property type="evidence" value="ECO:0007669"/>
    <property type="project" value="InterPro"/>
</dbReference>
<dbReference type="InterPro" id="IPR036640">
    <property type="entry name" value="ABC1_TM_sf"/>
</dbReference>
<dbReference type="InterPro" id="IPR027417">
    <property type="entry name" value="P-loop_NTPase"/>
</dbReference>
<dbReference type="SUPFAM" id="SSF90123">
    <property type="entry name" value="ABC transporter transmembrane region"/>
    <property type="match status" value="1"/>
</dbReference>
<organism evidence="10 11">
    <name type="scientific">Sulfobacillus acidophilus (strain ATCC 700253 / DSM 10332 / NAL)</name>
    <dbReference type="NCBI Taxonomy" id="679936"/>
    <lineage>
        <taxon>Bacteria</taxon>
        <taxon>Bacillati</taxon>
        <taxon>Bacillota</taxon>
        <taxon>Clostridia</taxon>
        <taxon>Eubacteriales</taxon>
        <taxon>Clostridiales Family XVII. Incertae Sedis</taxon>
        <taxon>Sulfobacillus</taxon>
    </lineage>
</organism>
<dbReference type="CDD" id="cd03228">
    <property type="entry name" value="ABCC_MRP_Like"/>
    <property type="match status" value="1"/>
</dbReference>
<dbReference type="HOGENOM" id="CLU_000604_84_9_9"/>
<dbReference type="GO" id="GO:0005524">
    <property type="term" value="F:ATP binding"/>
    <property type="evidence" value="ECO:0007669"/>
    <property type="project" value="UniProtKB-KW"/>
</dbReference>
<dbReference type="GO" id="GO:0045454">
    <property type="term" value="P:cell redox homeostasis"/>
    <property type="evidence" value="ECO:0007669"/>
    <property type="project" value="InterPro"/>
</dbReference>
<dbReference type="InterPro" id="IPR017871">
    <property type="entry name" value="ABC_transporter-like_CS"/>
</dbReference>
<dbReference type="GO" id="GO:0015421">
    <property type="term" value="F:ABC-type oligopeptide transporter activity"/>
    <property type="evidence" value="ECO:0007669"/>
    <property type="project" value="TreeGrafter"/>
</dbReference>
<dbReference type="EMBL" id="CP003179">
    <property type="protein sequence ID" value="AEW05536.1"/>
    <property type="molecule type" value="Genomic_DNA"/>
</dbReference>
<dbReference type="Gene3D" id="3.40.50.300">
    <property type="entry name" value="P-loop containing nucleotide triphosphate hydrolases"/>
    <property type="match status" value="1"/>
</dbReference>
<keyword evidence="2 7" id="KW-0812">Transmembrane</keyword>
<dbReference type="InterPro" id="IPR011527">
    <property type="entry name" value="ABC1_TM_dom"/>
</dbReference>
<dbReference type="NCBIfam" id="TIGR02868">
    <property type="entry name" value="CydC"/>
    <property type="match status" value="1"/>
</dbReference>
<dbReference type="AlphaFoldDB" id="G8TSC4"/>
<proteinExistence type="predicted"/>
<evidence type="ECO:0000256" key="7">
    <source>
        <dbReference type="SAM" id="Phobius"/>
    </source>
</evidence>
<dbReference type="Gene3D" id="1.20.1560.10">
    <property type="entry name" value="ABC transporter type 1, transmembrane domain"/>
    <property type="match status" value="1"/>
</dbReference>
<keyword evidence="11" id="KW-1185">Reference proteome</keyword>
<keyword evidence="6 7" id="KW-0472">Membrane</keyword>
<feature type="transmembrane region" description="Helical" evidence="7">
    <location>
        <begin position="12"/>
        <end position="39"/>
    </location>
</feature>
<evidence type="ECO:0000313" key="11">
    <source>
        <dbReference type="Proteomes" id="UP000005439"/>
    </source>
</evidence>
<evidence type="ECO:0000313" key="10">
    <source>
        <dbReference type="EMBL" id="AEW05536.1"/>
    </source>
</evidence>
<comment type="subcellular location">
    <subcellularLocation>
        <location evidence="1">Cell membrane</location>
        <topology evidence="1">Multi-pass membrane protein</topology>
    </subcellularLocation>
</comment>
<keyword evidence="3" id="KW-0547">Nucleotide-binding</keyword>
<dbReference type="PROSITE" id="PS50893">
    <property type="entry name" value="ABC_TRANSPORTER_2"/>
    <property type="match status" value="1"/>
</dbReference>
<evidence type="ECO:0000259" key="9">
    <source>
        <dbReference type="PROSITE" id="PS50929"/>
    </source>
</evidence>
<dbReference type="PANTHER" id="PTHR43394">
    <property type="entry name" value="ATP-DEPENDENT PERMEASE MDL1, MITOCHONDRIAL"/>
    <property type="match status" value="1"/>
</dbReference>
<sequence>MRSWVERLAPYTWWAVLALSFGVLTVAANLGLSSTAAYLIAKAAQHPSTILLLWVPIVGVRAFGTSRGVFRYGDRYFSHDVTFRLLKDLRVRLYQALEPLSLVRWRQYLSGDLLTRFSADVETLQNAYLGLLSPTLIAVGGILIAAGIGWVVAPAIGLSLLILLTLVGFWVPWIMYRVTDQNARELVTRRAVLASRWVDWIYGLADLLMLNQDGAALQWHDHYQKEWQALVRRINRLKGWVAGLNEGLNHLIAWAILALAADLALHHRISGVEVSVAVFLALASFEAIRPLPGAFQMSGQVLSANQRIEEITRQPVPARRITWQPDNRPPAVDLLHVSYRYREQDPWIFNEADLSLAPAGVTVLIGESGAGKSSLVQLLTGQVSPSAGQIVVNGHPLENADPDAWLKRLAVVNQHPHIFDTTLRQNLLLARPDASEADLWQALAQVELAEWARQLPEGLDSPVGDHGQSLSGGQRKRLALARVLLKRDTTLWILDEPTEGLDLPLAQQVMRLVLTAGEGKTVLWISHDMSYAELVDRVVELAEGRFREIRTARPPQSVSVHG</sequence>
<dbReference type="PROSITE" id="PS50929">
    <property type="entry name" value="ABC_TM1F"/>
    <property type="match status" value="1"/>
</dbReference>
<protein>
    <submittedName>
        <fullName evidence="10">ABC transporter, CydDC cysteine exporter (CydDC-E) family, permease/ATP-binding protein CydC</fullName>
        <ecNumber evidence="10">3.6.3.44</ecNumber>
    </submittedName>
</protein>
<dbReference type="PATRIC" id="fig|679936.5.peg.2112"/>
<evidence type="ECO:0000256" key="4">
    <source>
        <dbReference type="ARBA" id="ARBA00022840"/>
    </source>
</evidence>
<dbReference type="EC" id="3.6.3.44" evidence="10"/>
<dbReference type="SUPFAM" id="SSF52540">
    <property type="entry name" value="P-loop containing nucleoside triphosphate hydrolases"/>
    <property type="match status" value="1"/>
</dbReference>
<evidence type="ECO:0000256" key="1">
    <source>
        <dbReference type="ARBA" id="ARBA00004651"/>
    </source>
</evidence>
<keyword evidence="4" id="KW-0067">ATP-binding</keyword>
<dbReference type="InterPro" id="IPR039421">
    <property type="entry name" value="Type_1_exporter"/>
</dbReference>
<feature type="transmembrane region" description="Helical" evidence="7">
    <location>
        <begin position="158"/>
        <end position="176"/>
    </location>
</feature>
<dbReference type="Pfam" id="PF00664">
    <property type="entry name" value="ABC_membrane"/>
    <property type="match status" value="1"/>
</dbReference>
<evidence type="ECO:0000256" key="6">
    <source>
        <dbReference type="ARBA" id="ARBA00023136"/>
    </source>
</evidence>
<reference evidence="11" key="1">
    <citation type="submission" date="2011-12" db="EMBL/GenBank/DDBJ databases">
        <title>The complete genome of chromosome of Sulfobacillus acidophilus DSM 10332.</title>
        <authorList>
            <person name="Lucas S."/>
            <person name="Han J."/>
            <person name="Lapidus A."/>
            <person name="Bruce D."/>
            <person name="Goodwin L."/>
            <person name="Pitluck S."/>
            <person name="Peters L."/>
            <person name="Kyrpides N."/>
            <person name="Mavromatis K."/>
            <person name="Ivanova N."/>
            <person name="Mikhailova N."/>
            <person name="Chertkov O."/>
            <person name="Saunders E."/>
            <person name="Detter J.C."/>
            <person name="Tapia R."/>
            <person name="Han C."/>
            <person name="Land M."/>
            <person name="Hauser L."/>
            <person name="Markowitz V."/>
            <person name="Cheng J.-F."/>
            <person name="Hugenholtz P."/>
            <person name="Woyke T."/>
            <person name="Wu D."/>
            <person name="Pukall R."/>
            <person name="Gehrich-Schroeter G."/>
            <person name="Schneider S."/>
            <person name="Klenk H.-P."/>
            <person name="Eisen J.A."/>
        </authorList>
    </citation>
    <scope>NUCLEOTIDE SEQUENCE [LARGE SCALE GENOMIC DNA]</scope>
    <source>
        <strain evidence="11">ATCC 700253 / DSM 10332 / NAL</strain>
    </source>
</reference>
<accession>G8TSC4</accession>
<dbReference type="GO" id="GO:0005886">
    <property type="term" value="C:plasma membrane"/>
    <property type="evidence" value="ECO:0007669"/>
    <property type="project" value="UniProtKB-SubCell"/>
</dbReference>